<dbReference type="HOGENOM" id="CLU_015101_0_2_1"/>
<dbReference type="PROSITE" id="PS01098">
    <property type="entry name" value="LIPASE_GDSL_SER"/>
    <property type="match status" value="1"/>
</dbReference>
<dbReference type="OMA" id="QICHFAN"/>
<dbReference type="KEGG" id="smo:SELMODRAFT_76816"/>
<feature type="signal peptide" evidence="3">
    <location>
        <begin position="1"/>
        <end position="16"/>
    </location>
</feature>
<feature type="chain" id="PRO_5003121219" evidence="3">
    <location>
        <begin position="17"/>
        <end position="385"/>
    </location>
</feature>
<reference evidence="4 5" key="1">
    <citation type="journal article" date="2011" name="Science">
        <title>The Selaginella genome identifies genetic changes associated with the evolution of vascular plants.</title>
        <authorList>
            <person name="Banks J.A."/>
            <person name="Nishiyama T."/>
            <person name="Hasebe M."/>
            <person name="Bowman J.L."/>
            <person name="Gribskov M."/>
            <person name="dePamphilis C."/>
            <person name="Albert V.A."/>
            <person name="Aono N."/>
            <person name="Aoyama T."/>
            <person name="Ambrose B.A."/>
            <person name="Ashton N.W."/>
            <person name="Axtell M.J."/>
            <person name="Barker E."/>
            <person name="Barker M.S."/>
            <person name="Bennetzen J.L."/>
            <person name="Bonawitz N.D."/>
            <person name="Chapple C."/>
            <person name="Cheng C."/>
            <person name="Correa L.G."/>
            <person name="Dacre M."/>
            <person name="DeBarry J."/>
            <person name="Dreyer I."/>
            <person name="Elias M."/>
            <person name="Engstrom E.M."/>
            <person name="Estelle M."/>
            <person name="Feng L."/>
            <person name="Finet C."/>
            <person name="Floyd S.K."/>
            <person name="Frommer W.B."/>
            <person name="Fujita T."/>
            <person name="Gramzow L."/>
            <person name="Gutensohn M."/>
            <person name="Harholt J."/>
            <person name="Hattori M."/>
            <person name="Heyl A."/>
            <person name="Hirai T."/>
            <person name="Hiwatashi Y."/>
            <person name="Ishikawa M."/>
            <person name="Iwata M."/>
            <person name="Karol K.G."/>
            <person name="Koehler B."/>
            <person name="Kolukisaoglu U."/>
            <person name="Kubo M."/>
            <person name="Kurata T."/>
            <person name="Lalonde S."/>
            <person name="Li K."/>
            <person name="Li Y."/>
            <person name="Litt A."/>
            <person name="Lyons E."/>
            <person name="Manning G."/>
            <person name="Maruyama T."/>
            <person name="Michael T.P."/>
            <person name="Mikami K."/>
            <person name="Miyazaki S."/>
            <person name="Morinaga S."/>
            <person name="Murata T."/>
            <person name="Mueller-Roeber B."/>
            <person name="Nelson D.R."/>
            <person name="Obara M."/>
            <person name="Oguri Y."/>
            <person name="Olmstead R.G."/>
            <person name="Onodera N."/>
            <person name="Petersen B.L."/>
            <person name="Pils B."/>
            <person name="Prigge M."/>
            <person name="Rensing S.A."/>
            <person name="Riano-Pachon D.M."/>
            <person name="Roberts A.W."/>
            <person name="Sato Y."/>
            <person name="Scheller H.V."/>
            <person name="Schulz B."/>
            <person name="Schulz C."/>
            <person name="Shakirov E.V."/>
            <person name="Shibagaki N."/>
            <person name="Shinohara N."/>
            <person name="Shippen D.E."/>
            <person name="Soerensen I."/>
            <person name="Sotooka R."/>
            <person name="Sugimoto N."/>
            <person name="Sugita M."/>
            <person name="Sumikawa N."/>
            <person name="Tanurdzic M."/>
            <person name="Theissen G."/>
            <person name="Ulvskov P."/>
            <person name="Wakazuki S."/>
            <person name="Weng J.K."/>
            <person name="Willats W.W."/>
            <person name="Wipf D."/>
            <person name="Wolf P.G."/>
            <person name="Yang L."/>
            <person name="Zimmer A.D."/>
            <person name="Zhu Q."/>
            <person name="Mitros T."/>
            <person name="Hellsten U."/>
            <person name="Loque D."/>
            <person name="Otillar R."/>
            <person name="Salamov A."/>
            <person name="Schmutz J."/>
            <person name="Shapiro H."/>
            <person name="Lindquist E."/>
            <person name="Lucas S."/>
            <person name="Rokhsar D."/>
            <person name="Grigoriev I.V."/>
        </authorList>
    </citation>
    <scope>NUCLEOTIDE SEQUENCE [LARGE SCALE GENOMIC DNA]</scope>
</reference>
<dbReference type="AlphaFoldDB" id="D8QTH0"/>
<gene>
    <name evidence="4" type="ORF">SELMODRAFT_76816</name>
</gene>
<evidence type="ECO:0000256" key="1">
    <source>
        <dbReference type="ARBA" id="ARBA00008668"/>
    </source>
</evidence>
<dbReference type="Gene3D" id="3.40.50.1110">
    <property type="entry name" value="SGNH hydrolase"/>
    <property type="match status" value="1"/>
</dbReference>
<dbReference type="CDD" id="cd01837">
    <property type="entry name" value="SGNH_plant_lipase_like"/>
    <property type="match status" value="1"/>
</dbReference>
<keyword evidence="5" id="KW-1185">Reference proteome</keyword>
<evidence type="ECO:0000256" key="3">
    <source>
        <dbReference type="SAM" id="SignalP"/>
    </source>
</evidence>
<dbReference type="EMBL" id="GL377566">
    <property type="protein sequence ID" value="EFJ36646.1"/>
    <property type="molecule type" value="Genomic_DNA"/>
</dbReference>
<comment type="similarity">
    <text evidence="1">Belongs to the 'GDSL' lipolytic enzyme family.</text>
</comment>
<dbReference type="eggNOG" id="ENOG502QQRE">
    <property type="taxonomic scope" value="Eukaryota"/>
</dbReference>
<dbReference type="GO" id="GO:0016298">
    <property type="term" value="F:lipase activity"/>
    <property type="evidence" value="ECO:0007669"/>
    <property type="project" value="InterPro"/>
</dbReference>
<evidence type="ECO:0000256" key="2">
    <source>
        <dbReference type="ARBA" id="ARBA00022729"/>
    </source>
</evidence>
<dbReference type="GO" id="GO:0006629">
    <property type="term" value="P:lipid metabolic process"/>
    <property type="evidence" value="ECO:0007669"/>
    <property type="project" value="InterPro"/>
</dbReference>
<dbReference type="PANTHER" id="PTHR45966:SF13">
    <property type="entry name" value="GDSL ESTERASE_LIPASE"/>
    <property type="match status" value="1"/>
</dbReference>
<dbReference type="Pfam" id="PF00657">
    <property type="entry name" value="Lipase_GDSL"/>
    <property type="match status" value="1"/>
</dbReference>
<sequence>MFRFLIAALLVAAATGALESERSVVPALFAFGDSLLDAGNNVYIANSSARVDFPPYGETFFHRPTGRFTNGRTIADFLGKFAKCCSFPFFVFQFATSAMHLGLPLLRPSLDPAANFSKGANFASGGSGLLESTSFDAGVFSMSSQIKQFSQVASKLTKEMGNAAHAKQFLSQALYIITSGSNDIGITYLENTTLQQTVKPQEFVQGLIHEYNKTILALHRLGARKMAIFELGVLGCTPFSRLVASTMNETGCLTQANQMGVLFNANLEQLVRDLRSQLPDMKIALGKTLNIFTGILNNATHYGFASTTSACCGAGPFNAGVSCGRKAPPNYPYKVATGKKPSRFLFWDRVHPTEVAYSLVFKQLWGGDLGAIEPFNLKQLSTMID</sequence>
<organism evidence="5">
    <name type="scientific">Selaginella moellendorffii</name>
    <name type="common">Spikemoss</name>
    <dbReference type="NCBI Taxonomy" id="88036"/>
    <lineage>
        <taxon>Eukaryota</taxon>
        <taxon>Viridiplantae</taxon>
        <taxon>Streptophyta</taxon>
        <taxon>Embryophyta</taxon>
        <taxon>Tracheophyta</taxon>
        <taxon>Lycopodiopsida</taxon>
        <taxon>Selaginellales</taxon>
        <taxon>Selaginellaceae</taxon>
        <taxon>Selaginella</taxon>
    </lineage>
</organism>
<dbReference type="Proteomes" id="UP000001514">
    <property type="component" value="Unassembled WGS sequence"/>
</dbReference>
<dbReference type="InParanoid" id="D8QTH0"/>
<protein>
    <submittedName>
        <fullName evidence="4">Uncharacterized protein</fullName>
    </submittedName>
</protein>
<accession>D8QTH0</accession>
<dbReference type="InterPro" id="IPR008265">
    <property type="entry name" value="Lipase_GDSL_AS"/>
</dbReference>
<keyword evidence="2 3" id="KW-0732">Signal</keyword>
<dbReference type="InterPro" id="IPR035669">
    <property type="entry name" value="SGNH_plant_lipase-like"/>
</dbReference>
<dbReference type="InterPro" id="IPR001087">
    <property type="entry name" value="GDSL"/>
</dbReference>
<evidence type="ECO:0000313" key="5">
    <source>
        <dbReference type="Proteomes" id="UP000001514"/>
    </source>
</evidence>
<dbReference type="STRING" id="88036.D8QTH0"/>
<dbReference type="FunCoup" id="D8QTH0">
    <property type="interactions" value="95"/>
</dbReference>
<dbReference type="Gramene" id="EFJ36646">
    <property type="protein sequence ID" value="EFJ36646"/>
    <property type="gene ID" value="SELMODRAFT_76816"/>
</dbReference>
<dbReference type="InterPro" id="IPR044552">
    <property type="entry name" value="GLIP1-5/GLL25"/>
</dbReference>
<proteinExistence type="inferred from homology"/>
<name>D8QTH0_SELML</name>
<dbReference type="PANTHER" id="PTHR45966">
    <property type="entry name" value="GDSL-LIKE LIPASE/ACYLHYDROLASE"/>
    <property type="match status" value="1"/>
</dbReference>
<evidence type="ECO:0000313" key="4">
    <source>
        <dbReference type="EMBL" id="EFJ36646.1"/>
    </source>
</evidence>
<dbReference type="InterPro" id="IPR036514">
    <property type="entry name" value="SGNH_hydro_sf"/>
</dbReference>